<evidence type="ECO:0000313" key="16">
    <source>
        <dbReference type="Proteomes" id="UP000177798"/>
    </source>
</evidence>
<dbReference type="InterPro" id="IPR037800">
    <property type="entry name" value="GCN5"/>
</dbReference>
<dbReference type="SMART" id="SM00297">
    <property type="entry name" value="BROMO"/>
    <property type="match status" value="1"/>
</dbReference>
<keyword evidence="6" id="KW-0805">Transcription regulation</keyword>
<evidence type="ECO:0000256" key="11">
    <source>
        <dbReference type="ARBA" id="ARBA00023315"/>
    </source>
</evidence>
<dbReference type="SUPFAM" id="SSF55729">
    <property type="entry name" value="Acyl-CoA N-acyltransferases (Nat)"/>
    <property type="match status" value="1"/>
</dbReference>
<dbReference type="PANTHER" id="PTHR45750:SF3">
    <property type="entry name" value="HISTONE ACETYLTRANSFERASE"/>
    <property type="match status" value="1"/>
</dbReference>
<dbReference type="Gene3D" id="3.40.630.30">
    <property type="match status" value="1"/>
</dbReference>
<comment type="similarity">
    <text evidence="2">Belongs to the acetyltransferase family. GCN5 subfamily.</text>
</comment>
<dbReference type="PANTHER" id="PTHR45750">
    <property type="entry name" value="GH11602P"/>
    <property type="match status" value="1"/>
</dbReference>
<dbReference type="InterPro" id="IPR036427">
    <property type="entry name" value="Bromodomain-like_sf"/>
</dbReference>
<keyword evidence="5" id="KW-0156">Chromatin regulator</keyword>
<evidence type="ECO:0000259" key="14">
    <source>
        <dbReference type="PROSITE" id="PS51186"/>
    </source>
</evidence>
<evidence type="ECO:0000256" key="8">
    <source>
        <dbReference type="ARBA" id="ARBA00023159"/>
    </source>
</evidence>
<dbReference type="AlphaFoldDB" id="A0A1D9Q0V6"/>
<keyword evidence="4" id="KW-0808">Transferase</keyword>
<gene>
    <name evidence="15" type="ORF">sscle_04g032690</name>
</gene>
<dbReference type="InterPro" id="IPR018359">
    <property type="entry name" value="Bromodomain_CS"/>
</dbReference>
<accession>A0A1D9Q0V6</accession>
<dbReference type="GO" id="GO:0005634">
    <property type="term" value="C:nucleus"/>
    <property type="evidence" value="ECO:0007669"/>
    <property type="project" value="UniProtKB-SubCell"/>
</dbReference>
<dbReference type="PROSITE" id="PS50014">
    <property type="entry name" value="BROMODOMAIN_2"/>
    <property type="match status" value="1"/>
</dbReference>
<dbReference type="PROSITE" id="PS51186">
    <property type="entry name" value="GNAT"/>
    <property type="match status" value="1"/>
</dbReference>
<dbReference type="EC" id="2.3.1.48" evidence="3"/>
<dbReference type="Gene3D" id="1.20.920.10">
    <property type="entry name" value="Bromodomain-like"/>
    <property type="match status" value="1"/>
</dbReference>
<feature type="domain" description="Bromo" evidence="13">
    <location>
        <begin position="250"/>
        <end position="320"/>
    </location>
</feature>
<evidence type="ECO:0000259" key="13">
    <source>
        <dbReference type="PROSITE" id="PS50014"/>
    </source>
</evidence>
<evidence type="ECO:0000256" key="12">
    <source>
        <dbReference type="PROSITE-ProRule" id="PRU00035"/>
    </source>
</evidence>
<comment type="subcellular location">
    <subcellularLocation>
        <location evidence="1">Nucleus</location>
    </subcellularLocation>
</comment>
<dbReference type="GO" id="GO:0004402">
    <property type="term" value="F:histone acetyltransferase activity"/>
    <property type="evidence" value="ECO:0007669"/>
    <property type="project" value="InterPro"/>
</dbReference>
<sequence>MSPAYIAKTVLDPTHTTLVMIKKIEGKPMIKTTRTKMKMKSSKDENSGISDPHQQQIDKVIGGICYRVWGERRNFVEMVYLAICTKYHGGGYGTHLVNHFKDEIKSCYGEKVMEVLAYADLTAIGFFKKQGFTRDITLDRRIWVGVIKDYIESSLVQCTLLPRIRYVEAARMIRKQKEIIMVKMAVAERINVVHLPPAQRANRGIIKPIDPYSIPSIRESGWSPAMDAFARENGSNRHSDSLRDFLSHLTRSKQAWPFLEPVDGDMVPDYYKTITQPMDLQTMGQKLDEGLYDTPKSFVEDVKLIIRNCRVYNKPGTIYCKRANALEKSMVAFIKDMPEWSDLLE</sequence>
<keyword evidence="10" id="KW-0539">Nucleus</keyword>
<protein>
    <recommendedName>
        <fullName evidence="3">histone acetyltransferase</fullName>
        <ecNumber evidence="3">2.3.1.48</ecNumber>
    </recommendedName>
</protein>
<dbReference type="SUPFAM" id="SSF47370">
    <property type="entry name" value="Bromodomain"/>
    <property type="match status" value="1"/>
</dbReference>
<evidence type="ECO:0000256" key="6">
    <source>
        <dbReference type="ARBA" id="ARBA00023015"/>
    </source>
</evidence>
<name>A0A1D9Q0V6_SCLS1</name>
<proteinExistence type="inferred from homology"/>
<dbReference type="InterPro" id="IPR000182">
    <property type="entry name" value="GNAT_dom"/>
</dbReference>
<keyword evidence="7 12" id="KW-0103">Bromodomain</keyword>
<keyword evidence="8" id="KW-0010">Activator</keyword>
<feature type="domain" description="N-acetyltransferase" evidence="14">
    <location>
        <begin position="8"/>
        <end position="157"/>
    </location>
</feature>
<dbReference type="PROSITE" id="PS00633">
    <property type="entry name" value="BROMODOMAIN_1"/>
    <property type="match status" value="1"/>
</dbReference>
<reference evidence="16" key="1">
    <citation type="journal article" date="2017" name="Genome Biol. Evol.">
        <title>The complete genome sequence of the phytopathogenic fungus Sclerotinia sclerotiorum reveals insights into the genome architecture of broad host range pathogens.</title>
        <authorList>
            <person name="Derbyshire M."/>
            <person name="Denton-Giles M."/>
            <person name="Hegedus D."/>
            <person name="Seifbarghy S."/>
            <person name="Rollins J."/>
            <person name="van Kan J."/>
            <person name="Seidl M.F."/>
            <person name="Faino L."/>
            <person name="Mbengue M."/>
            <person name="Navaud O."/>
            <person name="Raffaele S."/>
            <person name="Hammond-Kosack K."/>
            <person name="Heard S."/>
            <person name="Oliver R."/>
        </authorList>
    </citation>
    <scope>NUCLEOTIDE SEQUENCE [LARGE SCALE GENOMIC DNA]</scope>
    <source>
        <strain evidence="16">ATCC 18683 / 1980 / Ss-1</strain>
    </source>
</reference>
<evidence type="ECO:0000256" key="3">
    <source>
        <dbReference type="ARBA" id="ARBA00013184"/>
    </source>
</evidence>
<dbReference type="EMBL" id="CP017817">
    <property type="protein sequence ID" value="APA08499.1"/>
    <property type="molecule type" value="Genomic_DNA"/>
</dbReference>
<dbReference type="Pfam" id="PF00439">
    <property type="entry name" value="Bromodomain"/>
    <property type="match status" value="1"/>
</dbReference>
<dbReference type="PRINTS" id="PR00503">
    <property type="entry name" value="BROMODOMAIN"/>
</dbReference>
<organism evidence="15 16">
    <name type="scientific">Sclerotinia sclerotiorum (strain ATCC 18683 / 1980 / Ss-1)</name>
    <name type="common">White mold</name>
    <name type="synonym">Whetzelinia sclerotiorum</name>
    <dbReference type="NCBI Taxonomy" id="665079"/>
    <lineage>
        <taxon>Eukaryota</taxon>
        <taxon>Fungi</taxon>
        <taxon>Dikarya</taxon>
        <taxon>Ascomycota</taxon>
        <taxon>Pezizomycotina</taxon>
        <taxon>Leotiomycetes</taxon>
        <taxon>Helotiales</taxon>
        <taxon>Sclerotiniaceae</taxon>
        <taxon>Sclerotinia</taxon>
    </lineage>
</organism>
<dbReference type="CDD" id="cd05509">
    <property type="entry name" value="Bromo_gcn5_like"/>
    <property type="match status" value="1"/>
</dbReference>
<dbReference type="Pfam" id="PF00583">
    <property type="entry name" value="Acetyltransf_1"/>
    <property type="match status" value="1"/>
</dbReference>
<evidence type="ECO:0000256" key="5">
    <source>
        <dbReference type="ARBA" id="ARBA00022853"/>
    </source>
</evidence>
<dbReference type="Proteomes" id="UP000177798">
    <property type="component" value="Chromosome 4"/>
</dbReference>
<evidence type="ECO:0000256" key="7">
    <source>
        <dbReference type="ARBA" id="ARBA00023117"/>
    </source>
</evidence>
<dbReference type="VEuPathDB" id="FungiDB:sscle_04g032690"/>
<keyword evidence="9" id="KW-0804">Transcription</keyword>
<dbReference type="CDD" id="cd04301">
    <property type="entry name" value="NAT_SF"/>
    <property type="match status" value="1"/>
</dbReference>
<dbReference type="OrthoDB" id="1937912at2759"/>
<dbReference type="InterPro" id="IPR016181">
    <property type="entry name" value="Acyl_CoA_acyltransferase"/>
</dbReference>
<evidence type="ECO:0000256" key="4">
    <source>
        <dbReference type="ARBA" id="ARBA00022679"/>
    </source>
</evidence>
<evidence type="ECO:0000256" key="9">
    <source>
        <dbReference type="ARBA" id="ARBA00023163"/>
    </source>
</evidence>
<evidence type="ECO:0000256" key="1">
    <source>
        <dbReference type="ARBA" id="ARBA00004123"/>
    </source>
</evidence>
<dbReference type="InterPro" id="IPR001487">
    <property type="entry name" value="Bromodomain"/>
</dbReference>
<evidence type="ECO:0000256" key="10">
    <source>
        <dbReference type="ARBA" id="ARBA00023242"/>
    </source>
</evidence>
<evidence type="ECO:0000256" key="2">
    <source>
        <dbReference type="ARBA" id="ARBA00008607"/>
    </source>
</evidence>
<evidence type="ECO:0000313" key="15">
    <source>
        <dbReference type="EMBL" id="APA08499.1"/>
    </source>
</evidence>
<keyword evidence="11" id="KW-0012">Acyltransferase</keyword>